<feature type="compositionally biased region" description="Polar residues" evidence="1">
    <location>
        <begin position="1"/>
        <end position="11"/>
    </location>
</feature>
<reference evidence="3" key="2">
    <citation type="submission" date="2015-08" db="UniProtKB">
        <authorList>
            <consortium name="WormBaseParasite"/>
        </authorList>
    </citation>
    <scope>IDENTIFICATION</scope>
</reference>
<protein>
    <submittedName>
        <fullName evidence="3">Ycf68</fullName>
    </submittedName>
</protein>
<feature type="region of interest" description="Disordered" evidence="1">
    <location>
        <begin position="129"/>
        <end position="188"/>
    </location>
</feature>
<sequence length="188" mass="20249">LYGQGESQNTGAAWLSSARVTAGDKPEEGGDDVKSSWPLRPGLHTCYNGRDRGLPTREGELIPETRSYNRGSACRGEYVPGPCTHRPSHHGSGLHQNRNKVAVSEGAAGSPPFEQRQHRPVGRLHKVPAFRESCRPGRCESPLRGLSSAGRAPALQAGGRRFDPLSWLERTPDKGEVGGSSPPRPTTL</sequence>
<dbReference type="WBParaSite" id="SVE_1694000.1">
    <property type="protein sequence ID" value="SVE_1694000.1"/>
    <property type="gene ID" value="SVE_1694000"/>
</dbReference>
<name>A0A0K0FWX8_STRVS</name>
<dbReference type="AlphaFoldDB" id="A0A0K0FWX8"/>
<organism evidence="2 3">
    <name type="scientific">Strongyloides venezuelensis</name>
    <name type="common">Threadworm</name>
    <dbReference type="NCBI Taxonomy" id="75913"/>
    <lineage>
        <taxon>Eukaryota</taxon>
        <taxon>Metazoa</taxon>
        <taxon>Ecdysozoa</taxon>
        <taxon>Nematoda</taxon>
        <taxon>Chromadorea</taxon>
        <taxon>Rhabditida</taxon>
        <taxon>Tylenchina</taxon>
        <taxon>Panagrolaimomorpha</taxon>
        <taxon>Strongyloidoidea</taxon>
        <taxon>Strongyloididae</taxon>
        <taxon>Strongyloides</taxon>
    </lineage>
</organism>
<feature type="region of interest" description="Disordered" evidence="1">
    <location>
        <begin position="1"/>
        <end position="60"/>
    </location>
</feature>
<feature type="compositionally biased region" description="Basic and acidic residues" evidence="1">
    <location>
        <begin position="22"/>
        <end position="34"/>
    </location>
</feature>
<accession>A0A0K0FWX8</accession>
<evidence type="ECO:0000256" key="1">
    <source>
        <dbReference type="SAM" id="MobiDB-lite"/>
    </source>
</evidence>
<feature type="compositionally biased region" description="Basic and acidic residues" evidence="1">
    <location>
        <begin position="49"/>
        <end position="60"/>
    </location>
</feature>
<keyword evidence="2" id="KW-1185">Reference proteome</keyword>
<evidence type="ECO:0000313" key="3">
    <source>
        <dbReference type="WBParaSite" id="SVE_1694000.1"/>
    </source>
</evidence>
<evidence type="ECO:0000313" key="2">
    <source>
        <dbReference type="Proteomes" id="UP000035680"/>
    </source>
</evidence>
<proteinExistence type="predicted"/>
<reference evidence="2" key="1">
    <citation type="submission" date="2014-07" db="EMBL/GenBank/DDBJ databases">
        <authorList>
            <person name="Martin A.A"/>
            <person name="De Silva N."/>
        </authorList>
    </citation>
    <scope>NUCLEOTIDE SEQUENCE</scope>
</reference>
<dbReference type="Proteomes" id="UP000035680">
    <property type="component" value="Unassembled WGS sequence"/>
</dbReference>
<dbReference type="AntiFam" id="ANF00013">
    <property type="entry name" value="tRNA translation"/>
</dbReference>